<evidence type="ECO:0000256" key="5">
    <source>
        <dbReference type="ARBA" id="ARBA00022729"/>
    </source>
</evidence>
<name>A0A2N5XWS1_9HYPH</name>
<dbReference type="InterPro" id="IPR005017">
    <property type="entry name" value="OMPP1/FadL/TodX"/>
</dbReference>
<proteinExistence type="inferred from homology"/>
<sequence>MSENRSQKTLKLSVASVAVLSVMAAASVPAAQAGGFALREQSAIGQGSSFAGVAAGGALSSAFWNPATLTQIDGVNTESVLTAVIPKTDVSLLSGPYGTADPGDVGLDALIPASYSAMQLMNDLYVGLSVNAPYGMATKAKNPSGSAYHAATSEIFTTDAKANIAYRISDAFSVGVGVGVTYAKVRMTAAQVGVYDHELKGDAWAPTFSLGATFKPFEGTTIGVGYRSETNLKLSGTQYLTSVGSARTPITADLNLPSSITVGLRQDISKRFALLAGFEWSDWSTLKDPIVINGSLAGTTLHFGYEDGWFASLGGEYAYDDNLMLRAGVGYEKSPIPTEHRNLRLPDADRVWASLGASYNVSEKLSVDVGYSHLFIKDDVQVSGSNGLGSYTGRADSSADIISASLRYQWHPAPLFAGDEPFERKY</sequence>
<evidence type="ECO:0000256" key="6">
    <source>
        <dbReference type="ARBA" id="ARBA00023136"/>
    </source>
</evidence>
<keyword evidence="3" id="KW-1134">Transmembrane beta strand</keyword>
<evidence type="ECO:0000256" key="3">
    <source>
        <dbReference type="ARBA" id="ARBA00022452"/>
    </source>
</evidence>
<keyword evidence="4" id="KW-0812">Transmembrane</keyword>
<keyword evidence="7" id="KW-0998">Cell outer membrane</keyword>
<evidence type="ECO:0000313" key="10">
    <source>
        <dbReference type="EMBL" id="PLW78875.1"/>
    </source>
</evidence>
<comment type="subcellular location">
    <subcellularLocation>
        <location evidence="1">Cell outer membrane</location>
        <topology evidence="1">Multi-pass membrane protein</topology>
    </subcellularLocation>
</comment>
<evidence type="ECO:0000313" key="9">
    <source>
        <dbReference type="EMBL" id="PLW75468.1"/>
    </source>
</evidence>
<evidence type="ECO:0000313" key="11">
    <source>
        <dbReference type="Proteomes" id="UP000234881"/>
    </source>
</evidence>
<dbReference type="Proteomes" id="UP000234881">
    <property type="component" value="Unassembled WGS sequence"/>
</dbReference>
<evidence type="ECO:0000256" key="8">
    <source>
        <dbReference type="SAM" id="SignalP"/>
    </source>
</evidence>
<evidence type="ECO:0000256" key="1">
    <source>
        <dbReference type="ARBA" id="ARBA00004571"/>
    </source>
</evidence>
<feature type="chain" id="PRO_5015084189" description="Aromatic hydrocarbon degradation protein" evidence="8">
    <location>
        <begin position="31"/>
        <end position="426"/>
    </location>
</feature>
<dbReference type="Pfam" id="PF03349">
    <property type="entry name" value="Toluene_X"/>
    <property type="match status" value="1"/>
</dbReference>
<gene>
    <name evidence="10" type="ORF">C0081_01135</name>
    <name evidence="9" type="ORF">C0081_19175</name>
</gene>
<comment type="similarity">
    <text evidence="2">Belongs to the OmpP1/FadL family.</text>
</comment>
<feature type="signal peptide" evidence="8">
    <location>
        <begin position="1"/>
        <end position="30"/>
    </location>
</feature>
<dbReference type="GO" id="GO:0009279">
    <property type="term" value="C:cell outer membrane"/>
    <property type="evidence" value="ECO:0007669"/>
    <property type="project" value="UniProtKB-SubCell"/>
</dbReference>
<evidence type="ECO:0000256" key="4">
    <source>
        <dbReference type="ARBA" id="ARBA00022692"/>
    </source>
</evidence>
<evidence type="ECO:0000256" key="7">
    <source>
        <dbReference type="ARBA" id="ARBA00023237"/>
    </source>
</evidence>
<keyword evidence="6" id="KW-0472">Membrane</keyword>
<accession>A0A2N5XWS1</accession>
<keyword evidence="5 8" id="KW-0732">Signal</keyword>
<dbReference type="AlphaFoldDB" id="A0A2N5XWS1"/>
<dbReference type="GO" id="GO:0015483">
    <property type="term" value="F:long-chain fatty acid transporting porin activity"/>
    <property type="evidence" value="ECO:0007669"/>
    <property type="project" value="TreeGrafter"/>
</dbReference>
<dbReference type="EMBL" id="PKUQ01000001">
    <property type="protein sequence ID" value="PLW78875.1"/>
    <property type="molecule type" value="Genomic_DNA"/>
</dbReference>
<evidence type="ECO:0008006" key="12">
    <source>
        <dbReference type="Google" id="ProtNLM"/>
    </source>
</evidence>
<dbReference type="RefSeq" id="WP_101531959.1">
    <property type="nucleotide sequence ID" value="NZ_JBFHIU010000033.1"/>
</dbReference>
<reference evidence="10 11" key="1">
    <citation type="submission" date="2018-01" db="EMBL/GenBank/DDBJ databases">
        <title>The draft genome sequence of Cohaesibacter sp. H1304.</title>
        <authorList>
            <person name="Wang N.-N."/>
            <person name="Du Z.-J."/>
        </authorList>
    </citation>
    <scope>NUCLEOTIDE SEQUENCE [LARGE SCALE GENOMIC DNA]</scope>
    <source>
        <strain evidence="10 11">H1304</strain>
    </source>
</reference>
<dbReference type="PANTHER" id="PTHR35093">
    <property type="entry name" value="OUTER MEMBRANE PROTEIN NMB0088-RELATED"/>
    <property type="match status" value="1"/>
</dbReference>
<keyword evidence="11" id="KW-1185">Reference proteome</keyword>
<comment type="caution">
    <text evidence="10">The sequence shown here is derived from an EMBL/GenBank/DDBJ whole genome shotgun (WGS) entry which is preliminary data.</text>
</comment>
<evidence type="ECO:0000256" key="2">
    <source>
        <dbReference type="ARBA" id="ARBA00008163"/>
    </source>
</evidence>
<dbReference type="OrthoDB" id="19849at2"/>
<dbReference type="Gene3D" id="2.40.160.60">
    <property type="entry name" value="Outer membrane protein transport protein (OMPP1/FadL/TodX)"/>
    <property type="match status" value="1"/>
</dbReference>
<dbReference type="PANTHER" id="PTHR35093:SF8">
    <property type="entry name" value="OUTER MEMBRANE PROTEIN NMB0088-RELATED"/>
    <property type="match status" value="1"/>
</dbReference>
<organism evidence="10 11">
    <name type="scientific">Cohaesibacter celericrescens</name>
    <dbReference type="NCBI Taxonomy" id="2067669"/>
    <lineage>
        <taxon>Bacteria</taxon>
        <taxon>Pseudomonadati</taxon>
        <taxon>Pseudomonadota</taxon>
        <taxon>Alphaproteobacteria</taxon>
        <taxon>Hyphomicrobiales</taxon>
        <taxon>Cohaesibacteraceae</taxon>
    </lineage>
</organism>
<dbReference type="EMBL" id="PKUQ01000050">
    <property type="protein sequence ID" value="PLW75468.1"/>
    <property type="molecule type" value="Genomic_DNA"/>
</dbReference>
<protein>
    <recommendedName>
        <fullName evidence="12">Aromatic hydrocarbon degradation protein</fullName>
    </recommendedName>
</protein>
<dbReference type="SUPFAM" id="SSF56935">
    <property type="entry name" value="Porins"/>
    <property type="match status" value="1"/>
</dbReference>